<keyword evidence="2" id="KW-0966">Cell projection</keyword>
<keyword evidence="3" id="KW-1185">Reference proteome</keyword>
<evidence type="ECO:0000313" key="2">
    <source>
        <dbReference type="EMBL" id="MQQ08480.1"/>
    </source>
</evidence>
<evidence type="ECO:0000313" key="3">
    <source>
        <dbReference type="Proteomes" id="UP000444174"/>
    </source>
</evidence>
<dbReference type="Gene3D" id="1.20.58.300">
    <property type="entry name" value="FlgN-like"/>
    <property type="match status" value="1"/>
</dbReference>
<protein>
    <submittedName>
        <fullName evidence="2">Flagellar biosynthesis protein FlgN</fullName>
    </submittedName>
</protein>
<dbReference type="EMBL" id="WIBF01000004">
    <property type="protein sequence ID" value="MQQ08480.1"/>
    <property type="molecule type" value="Genomic_DNA"/>
</dbReference>
<dbReference type="RefSeq" id="WP_153215429.1">
    <property type="nucleotide sequence ID" value="NZ_WIBF01000004.1"/>
</dbReference>
<proteinExistence type="predicted"/>
<sequence length="119" mass="13782">MTELHAQDKIDELDEILELEREALIEGKLDKLQSLLERKDALISDLNMLDELERDALETVHNKVSRNQLLLESAMQGIRSVANRMQELRRVRKGLDVYDKSGRKSSYSTMVSKKLEKRA</sequence>
<dbReference type="GO" id="GO:0044780">
    <property type="term" value="P:bacterial-type flagellum assembly"/>
    <property type="evidence" value="ECO:0007669"/>
    <property type="project" value="InterPro"/>
</dbReference>
<organism evidence="2 3">
    <name type="scientific">Tritonibacter litoralis</name>
    <dbReference type="NCBI Taxonomy" id="2662264"/>
    <lineage>
        <taxon>Bacteria</taxon>
        <taxon>Pseudomonadati</taxon>
        <taxon>Pseudomonadota</taxon>
        <taxon>Alphaproteobacteria</taxon>
        <taxon>Rhodobacterales</taxon>
        <taxon>Paracoccaceae</taxon>
        <taxon>Tritonibacter</taxon>
    </lineage>
</organism>
<feature type="region of interest" description="Disordered" evidence="1">
    <location>
        <begin position="100"/>
        <end position="119"/>
    </location>
</feature>
<accession>A0A843YAZ3</accession>
<comment type="caution">
    <text evidence="2">The sequence shown here is derived from an EMBL/GenBank/DDBJ whole genome shotgun (WGS) entry which is preliminary data.</text>
</comment>
<keyword evidence="2" id="KW-0282">Flagellum</keyword>
<evidence type="ECO:0000256" key="1">
    <source>
        <dbReference type="SAM" id="MobiDB-lite"/>
    </source>
</evidence>
<keyword evidence="2" id="KW-0969">Cilium</keyword>
<dbReference type="AlphaFoldDB" id="A0A843YAZ3"/>
<name>A0A843YAZ3_9RHOB</name>
<reference evidence="2 3" key="1">
    <citation type="submission" date="2019-10" db="EMBL/GenBank/DDBJ databases">
        <title>Epibacterium sp. nov., isolated from seawater.</title>
        <authorList>
            <person name="Zhang X."/>
            <person name="Li N."/>
        </authorList>
    </citation>
    <scope>NUCLEOTIDE SEQUENCE [LARGE SCALE GENOMIC DNA]</scope>
    <source>
        <strain evidence="2 3">SM1979</strain>
    </source>
</reference>
<gene>
    <name evidence="2" type="ORF">GFB49_08465</name>
</gene>
<dbReference type="SUPFAM" id="SSF140566">
    <property type="entry name" value="FlgN-like"/>
    <property type="match status" value="1"/>
</dbReference>
<dbReference type="InterPro" id="IPR036679">
    <property type="entry name" value="FlgN-like_sf"/>
</dbReference>
<dbReference type="Proteomes" id="UP000444174">
    <property type="component" value="Unassembled WGS sequence"/>
</dbReference>